<proteinExistence type="predicted"/>
<dbReference type="Proteomes" id="UP001430584">
    <property type="component" value="Unassembled WGS sequence"/>
</dbReference>
<accession>A0ABR3C7N2</accession>
<keyword evidence="1" id="KW-0732">Signal</keyword>
<feature type="signal peptide" evidence="1">
    <location>
        <begin position="1"/>
        <end position="25"/>
    </location>
</feature>
<protein>
    <submittedName>
        <fullName evidence="2">Uncharacterized protein</fullName>
    </submittedName>
</protein>
<evidence type="ECO:0000313" key="3">
    <source>
        <dbReference type="Proteomes" id="UP001430584"/>
    </source>
</evidence>
<name>A0ABR3C7N2_9PEZI</name>
<reference evidence="2 3" key="1">
    <citation type="submission" date="2024-02" db="EMBL/GenBank/DDBJ databases">
        <title>De novo assembly and annotation of 12 fungi associated with fruit tree decline syndrome in Ontario, Canada.</title>
        <authorList>
            <person name="Sulman M."/>
            <person name="Ellouze W."/>
            <person name="Ilyukhin E."/>
        </authorList>
    </citation>
    <scope>NUCLEOTIDE SEQUENCE [LARGE SCALE GENOMIC DNA]</scope>
    <source>
        <strain evidence="2 3">FDS-637</strain>
    </source>
</reference>
<dbReference type="EMBL" id="JAJVCZ030000009">
    <property type="protein sequence ID" value="KAL0256647.1"/>
    <property type="molecule type" value="Genomic_DNA"/>
</dbReference>
<comment type="caution">
    <text evidence="2">The sequence shown here is derived from an EMBL/GenBank/DDBJ whole genome shotgun (WGS) entry which is preliminary data.</text>
</comment>
<evidence type="ECO:0000313" key="2">
    <source>
        <dbReference type="EMBL" id="KAL0256647.1"/>
    </source>
</evidence>
<dbReference type="RefSeq" id="XP_066629676.1">
    <property type="nucleotide sequence ID" value="XM_066780447.1"/>
</dbReference>
<keyword evidence="3" id="KW-1185">Reference proteome</keyword>
<dbReference type="GeneID" id="92013127"/>
<gene>
    <name evidence="2" type="ORF">SLS55_009042</name>
</gene>
<organism evidence="2 3">
    <name type="scientific">Diplodia seriata</name>
    <dbReference type="NCBI Taxonomy" id="420778"/>
    <lineage>
        <taxon>Eukaryota</taxon>
        <taxon>Fungi</taxon>
        <taxon>Dikarya</taxon>
        <taxon>Ascomycota</taxon>
        <taxon>Pezizomycotina</taxon>
        <taxon>Dothideomycetes</taxon>
        <taxon>Dothideomycetes incertae sedis</taxon>
        <taxon>Botryosphaeriales</taxon>
        <taxon>Botryosphaeriaceae</taxon>
        <taxon>Diplodia</taxon>
    </lineage>
</organism>
<sequence length="449" mass="47789">MRAFGSTVLAFQLLAIALIVGLCNGLPSAYGPVNTARVMAQATIVEDSLSKSDDAPDMASALQCNREHGAYSESRKTWSRQHSTWISLTTTTAETLYSTSTSLIAAAPTTTLCDGVPRAGNDLASTITWTSSVFMTTRTFESVSYPDYTIPAPACSIKPYRCSEASSYVLAHPTAFPEGWNLPCNGTGYCNICVITANKVKLYHWPLPTTMANCEDSTSAAARLLRPRSGFLDHMATATANDDDNDDDDNDDDIVTVVSAGTTFTSPTLYFSFYDISATDSSQSLTCGGPSPTGTDAIISFAPSAVSSVRYGRAAPQQGLYAFDPDDLAHTSATTAAYTFPVPLVPSAAYHAQYHCNLGGGGGTDRCSVIRDDYRPRVALPDDDEQVREMDEAWEGCRAFDAGAGLQVVAVEEIGKGDGGEGTRLVRPVMPRTAMPRTAMPQVAVTSSL</sequence>
<evidence type="ECO:0000256" key="1">
    <source>
        <dbReference type="SAM" id="SignalP"/>
    </source>
</evidence>
<feature type="chain" id="PRO_5045870566" evidence="1">
    <location>
        <begin position="26"/>
        <end position="449"/>
    </location>
</feature>